<feature type="compositionally biased region" description="Acidic residues" evidence="5">
    <location>
        <begin position="458"/>
        <end position="476"/>
    </location>
</feature>
<evidence type="ECO:0000256" key="4">
    <source>
        <dbReference type="PROSITE-ProRule" id="PRU00175"/>
    </source>
</evidence>
<feature type="region of interest" description="Disordered" evidence="5">
    <location>
        <begin position="172"/>
        <end position="231"/>
    </location>
</feature>
<feature type="compositionally biased region" description="Polar residues" evidence="5">
    <location>
        <begin position="205"/>
        <end position="221"/>
    </location>
</feature>
<feature type="compositionally biased region" description="Low complexity" evidence="5">
    <location>
        <begin position="397"/>
        <end position="412"/>
    </location>
</feature>
<proteinExistence type="predicted"/>
<dbReference type="GO" id="GO:0016567">
    <property type="term" value="P:protein ubiquitination"/>
    <property type="evidence" value="ECO:0007669"/>
    <property type="project" value="TreeGrafter"/>
</dbReference>
<feature type="compositionally biased region" description="Low complexity" evidence="5">
    <location>
        <begin position="371"/>
        <end position="381"/>
    </location>
</feature>
<dbReference type="AlphaFoldDB" id="A0A061B6I9"/>
<feature type="compositionally biased region" description="Basic and acidic residues" evidence="5">
    <location>
        <begin position="195"/>
        <end position="204"/>
    </location>
</feature>
<dbReference type="GO" id="GO:0005737">
    <property type="term" value="C:cytoplasm"/>
    <property type="evidence" value="ECO:0007669"/>
    <property type="project" value="TreeGrafter"/>
</dbReference>
<reference evidence="7" key="1">
    <citation type="journal article" date="2014" name="Genome Announc.">
        <title>Draft genome sequence of Rhodosporidium toruloides CECT1137, an oleaginous yeast of biotechnological interest.</title>
        <authorList>
            <person name="Morin N."/>
            <person name="Calcas X."/>
            <person name="Devillers H."/>
            <person name="Durrens P."/>
            <person name="Sherman D.J."/>
            <person name="Nicaud J.-M."/>
            <person name="Neuveglise C."/>
        </authorList>
    </citation>
    <scope>NUCLEOTIDE SEQUENCE</scope>
    <source>
        <strain evidence="7">CECT1137</strain>
    </source>
</reference>
<evidence type="ECO:0000259" key="6">
    <source>
        <dbReference type="PROSITE" id="PS50089"/>
    </source>
</evidence>
<dbReference type="OrthoDB" id="8062037at2759"/>
<protein>
    <submittedName>
        <fullName evidence="7">RHTO0S08e02190g1_1</fullName>
    </submittedName>
</protein>
<evidence type="ECO:0000256" key="5">
    <source>
        <dbReference type="SAM" id="MobiDB-lite"/>
    </source>
</evidence>
<feature type="domain" description="RING-type" evidence="6">
    <location>
        <begin position="318"/>
        <end position="359"/>
    </location>
</feature>
<keyword evidence="2 4" id="KW-0863">Zinc-finger</keyword>
<dbReference type="CDD" id="cd16454">
    <property type="entry name" value="RING-H2_PA-TM-RING"/>
    <property type="match status" value="1"/>
</dbReference>
<keyword evidence="3" id="KW-0862">Zinc</keyword>
<dbReference type="PANTHER" id="PTHR15710:SF243">
    <property type="entry name" value="E3 UBIQUITIN-PROTEIN LIGASE PRAJA-2 ISOFORM X1"/>
    <property type="match status" value="1"/>
</dbReference>
<feature type="compositionally biased region" description="Basic and acidic residues" evidence="5">
    <location>
        <begin position="483"/>
        <end position="515"/>
    </location>
</feature>
<dbReference type="PANTHER" id="PTHR15710">
    <property type="entry name" value="E3 UBIQUITIN-PROTEIN LIGASE PRAJA"/>
    <property type="match status" value="1"/>
</dbReference>
<dbReference type="Gene3D" id="3.30.40.10">
    <property type="entry name" value="Zinc/RING finger domain, C3HC4 (zinc finger)"/>
    <property type="match status" value="1"/>
</dbReference>
<dbReference type="GO" id="GO:0008270">
    <property type="term" value="F:zinc ion binding"/>
    <property type="evidence" value="ECO:0007669"/>
    <property type="project" value="UniProtKB-KW"/>
</dbReference>
<name>A0A061B6I9_RHOTO</name>
<organism evidence="7">
    <name type="scientific">Rhodotorula toruloides</name>
    <name type="common">Yeast</name>
    <name type="synonym">Rhodosporidium toruloides</name>
    <dbReference type="NCBI Taxonomy" id="5286"/>
    <lineage>
        <taxon>Eukaryota</taxon>
        <taxon>Fungi</taxon>
        <taxon>Dikarya</taxon>
        <taxon>Basidiomycota</taxon>
        <taxon>Pucciniomycotina</taxon>
        <taxon>Microbotryomycetes</taxon>
        <taxon>Sporidiobolales</taxon>
        <taxon>Sporidiobolaceae</taxon>
        <taxon>Rhodotorula</taxon>
    </lineage>
</organism>
<feature type="region of interest" description="Disordered" evidence="5">
    <location>
        <begin position="121"/>
        <end position="158"/>
    </location>
</feature>
<evidence type="ECO:0000256" key="2">
    <source>
        <dbReference type="ARBA" id="ARBA00022771"/>
    </source>
</evidence>
<dbReference type="SUPFAM" id="SSF57850">
    <property type="entry name" value="RING/U-box"/>
    <property type="match status" value="1"/>
</dbReference>
<dbReference type="PROSITE" id="PS50089">
    <property type="entry name" value="ZF_RING_2"/>
    <property type="match status" value="1"/>
</dbReference>
<dbReference type="SMART" id="SM00744">
    <property type="entry name" value="RINGv"/>
    <property type="match status" value="1"/>
</dbReference>
<gene>
    <name evidence="7" type="ORF">RHTO0S_08e02190g</name>
</gene>
<dbReference type="GO" id="GO:0061630">
    <property type="term" value="F:ubiquitin protein ligase activity"/>
    <property type="evidence" value="ECO:0007669"/>
    <property type="project" value="TreeGrafter"/>
</dbReference>
<evidence type="ECO:0000313" key="7">
    <source>
        <dbReference type="EMBL" id="CDR43469.1"/>
    </source>
</evidence>
<keyword evidence="1" id="KW-0479">Metal-binding</keyword>
<evidence type="ECO:0000256" key="1">
    <source>
        <dbReference type="ARBA" id="ARBA00022723"/>
    </source>
</evidence>
<feature type="region of interest" description="Disordered" evidence="5">
    <location>
        <begin position="35"/>
        <end position="66"/>
    </location>
</feature>
<dbReference type="Pfam" id="PF13639">
    <property type="entry name" value="zf-RING_2"/>
    <property type="match status" value="1"/>
</dbReference>
<dbReference type="InterPro" id="IPR013083">
    <property type="entry name" value="Znf_RING/FYVE/PHD"/>
</dbReference>
<sequence>MTRYFCHECALEDNDFPTNAQGPVCPRCQGAFVEEIPQDESGADDPRDFDPDDDGEEGGGGGLPFNLFGGGGAGGVGAGGPAFFQFIAQPGGGPPIITAGGGAQAGLNPLTMAMLQALGMAPPPQGVRAPPLRRVQSEGAAEQPRAGQAGEAEGDDRREQVPLRNLAAFLGEAFGGGPRQPHPTDDPANNPFAEGGHETPRNDDAQQPGSPNAAGPQQQQRDGAAPPPNPLNHLLSLLNVFGLNTQVLGGGLGGFGLRANAGDYAWGSEADFQQLLNDLMEQAAGRAGPQPAPDDMIEKLPRLKVSQDLLDMSTVDSCGICLDAFQLSDSAVALPCKHLYHEDCLVPWLKTSGTCPTCRFALVPQPGQPGYEANANANDAAGEGGTDGAGDPANAHPTASTSTSTSPSSSPTDQPPRRPSLPSRQSTLNPLSPSTARIPEIAGGSSLPGSWIWPAGEGEGEGEGAMDVDGDPEEVEAGASTSGEREARRAAALAAERRAEEARGREEQERMRVEEEDKSLEEPVIEDVD</sequence>
<dbReference type="EMBL" id="LK052943">
    <property type="protein sequence ID" value="CDR43469.1"/>
    <property type="molecule type" value="Genomic_DNA"/>
</dbReference>
<dbReference type="InterPro" id="IPR011016">
    <property type="entry name" value="Znf_RING-CH"/>
</dbReference>
<feature type="region of interest" description="Disordered" evidence="5">
    <location>
        <begin position="371"/>
        <end position="529"/>
    </location>
</feature>
<dbReference type="SMART" id="SM00184">
    <property type="entry name" value="RING"/>
    <property type="match status" value="1"/>
</dbReference>
<evidence type="ECO:0000256" key="3">
    <source>
        <dbReference type="ARBA" id="ARBA00022833"/>
    </source>
</evidence>
<dbReference type="InterPro" id="IPR001841">
    <property type="entry name" value="Znf_RING"/>
</dbReference>
<feature type="compositionally biased region" description="Acidic residues" evidence="5">
    <location>
        <begin position="516"/>
        <end position="529"/>
    </location>
</feature>
<accession>A0A061B6I9</accession>